<accession>A0ABV2XLR3</accession>
<evidence type="ECO:0000313" key="3">
    <source>
        <dbReference type="Proteomes" id="UP001550603"/>
    </source>
</evidence>
<gene>
    <name evidence="2" type="ORF">ABZ568_00465</name>
</gene>
<name>A0ABV2XLR3_9ACTN</name>
<evidence type="ECO:0000313" key="2">
    <source>
        <dbReference type="EMBL" id="MEU2264933.1"/>
    </source>
</evidence>
<sequence>MKKCGCVGPRGPQGLRGPEGPPGSGVPCVSSDPGNVATMGADGCVFVPPGAVAMQGSTCIGVTGDGSAGTPFTPAPVLNPAGCNALRCTPSGLLVPRTVVAGISGPAPGRIANDLQSIDVVVNAPAADACPQTYTVEAYLTPLRGEAGPVADVSLLATRAGGTWANTTLQVVLPDPGVYLIAGDMDTQICATVDAAGTTNLWTEVRLVHAQTGAVELANRHGTQHQFSTNGTTRFQHCMSATTSLSGLVTVTAAQGTKTVRVQAALRGPDPTGGSTIESSYFRGSRSYLTFVKIAD</sequence>
<evidence type="ECO:0000256" key="1">
    <source>
        <dbReference type="SAM" id="MobiDB-lite"/>
    </source>
</evidence>
<feature type="region of interest" description="Disordered" evidence="1">
    <location>
        <begin position="1"/>
        <end position="28"/>
    </location>
</feature>
<evidence type="ECO:0008006" key="4">
    <source>
        <dbReference type="Google" id="ProtNLM"/>
    </source>
</evidence>
<dbReference type="EMBL" id="JBEYBN010000001">
    <property type="protein sequence ID" value="MEU2264933.1"/>
    <property type="molecule type" value="Genomic_DNA"/>
</dbReference>
<dbReference type="RefSeq" id="WP_359784262.1">
    <property type="nucleotide sequence ID" value="NZ_JBEYBN010000001.1"/>
</dbReference>
<proteinExistence type="predicted"/>
<reference evidence="2 3" key="1">
    <citation type="submission" date="2024-06" db="EMBL/GenBank/DDBJ databases">
        <title>The Natural Products Discovery Center: Release of the First 8490 Sequenced Strains for Exploring Actinobacteria Biosynthetic Diversity.</title>
        <authorList>
            <person name="Kalkreuter E."/>
            <person name="Kautsar S.A."/>
            <person name="Yang D."/>
            <person name="Bader C.D."/>
            <person name="Teijaro C.N."/>
            <person name="Fluegel L."/>
            <person name="Davis C.M."/>
            <person name="Simpson J.R."/>
            <person name="Lauterbach L."/>
            <person name="Steele A.D."/>
            <person name="Gui C."/>
            <person name="Meng S."/>
            <person name="Li G."/>
            <person name="Viehrig K."/>
            <person name="Ye F."/>
            <person name="Su P."/>
            <person name="Kiefer A.F."/>
            <person name="Nichols A."/>
            <person name="Cepeda A.J."/>
            <person name="Yan W."/>
            <person name="Fan B."/>
            <person name="Jiang Y."/>
            <person name="Adhikari A."/>
            <person name="Zheng C.-J."/>
            <person name="Schuster L."/>
            <person name="Cowan T.M."/>
            <person name="Smanski M.J."/>
            <person name="Chevrette M.G."/>
            <person name="De Carvalho L.P.S."/>
            <person name="Shen B."/>
        </authorList>
    </citation>
    <scope>NUCLEOTIDE SEQUENCE [LARGE SCALE GENOMIC DNA]</scope>
    <source>
        <strain evidence="2 3">NPDC019583</strain>
    </source>
</reference>
<organism evidence="2 3">
    <name type="scientific">Streptomyces olindensis</name>
    <dbReference type="NCBI Taxonomy" id="358823"/>
    <lineage>
        <taxon>Bacteria</taxon>
        <taxon>Bacillati</taxon>
        <taxon>Actinomycetota</taxon>
        <taxon>Actinomycetes</taxon>
        <taxon>Kitasatosporales</taxon>
        <taxon>Streptomycetaceae</taxon>
        <taxon>Streptomyces</taxon>
    </lineage>
</organism>
<protein>
    <recommendedName>
        <fullName evidence="4">Collagen-like protein</fullName>
    </recommendedName>
</protein>
<comment type="caution">
    <text evidence="2">The sequence shown here is derived from an EMBL/GenBank/DDBJ whole genome shotgun (WGS) entry which is preliminary data.</text>
</comment>
<keyword evidence="3" id="KW-1185">Reference proteome</keyword>
<dbReference type="Proteomes" id="UP001550603">
    <property type="component" value="Unassembled WGS sequence"/>
</dbReference>